<keyword evidence="2" id="KW-0732">Signal</keyword>
<keyword evidence="4" id="KW-1185">Reference proteome</keyword>
<evidence type="ECO:0000313" key="3">
    <source>
        <dbReference type="EMBL" id="KAK6359304.1"/>
    </source>
</evidence>
<accession>A0AAV9VBS7</accession>
<comment type="caution">
    <text evidence="3">The sequence shown here is derived from an EMBL/GenBank/DDBJ whole genome shotgun (WGS) entry which is preliminary data.</text>
</comment>
<feature type="region of interest" description="Disordered" evidence="1">
    <location>
        <begin position="169"/>
        <end position="211"/>
    </location>
</feature>
<proteinExistence type="predicted"/>
<organism evidence="3 4">
    <name type="scientific">Orbilia brochopaga</name>
    <dbReference type="NCBI Taxonomy" id="3140254"/>
    <lineage>
        <taxon>Eukaryota</taxon>
        <taxon>Fungi</taxon>
        <taxon>Dikarya</taxon>
        <taxon>Ascomycota</taxon>
        <taxon>Pezizomycotina</taxon>
        <taxon>Orbiliomycetes</taxon>
        <taxon>Orbiliales</taxon>
        <taxon>Orbiliaceae</taxon>
        <taxon>Orbilia</taxon>
    </lineage>
</organism>
<protein>
    <submittedName>
        <fullName evidence="3">Uncharacterized protein</fullName>
    </submittedName>
</protein>
<feature type="chain" id="PRO_5043429541" evidence="2">
    <location>
        <begin position="17"/>
        <end position="232"/>
    </location>
</feature>
<dbReference type="EMBL" id="JAVHNQ010000001">
    <property type="protein sequence ID" value="KAK6359304.1"/>
    <property type="molecule type" value="Genomic_DNA"/>
</dbReference>
<reference evidence="3 4" key="1">
    <citation type="submission" date="2019-10" db="EMBL/GenBank/DDBJ databases">
        <authorList>
            <person name="Palmer J.M."/>
        </authorList>
    </citation>
    <scope>NUCLEOTIDE SEQUENCE [LARGE SCALE GENOMIC DNA]</scope>
    <source>
        <strain evidence="3 4">TWF696</strain>
    </source>
</reference>
<sequence length="232" mass="23880">MLKITIFGTLIVSAAALRSYGDRYLFYVKEPSTCGTGGCPTSTSYKVCGSGQCTEGACGNWIKGYNNYCCSVVHGTALNPNCSDPMFKEFFQKFDIDSTGEAAVQAASSCPSQTGFIAEGIDDPKGDTCCHLDKDSLILYQNATFPQNTEGDPVKARCFDPLVPIAAAKSSSSAPSPTSSGGSRSQSTGGPATTSSTGSAAGASTTPNAAPNNRLATAMVALPAFGLLALFL</sequence>
<dbReference type="Proteomes" id="UP001375240">
    <property type="component" value="Unassembled WGS sequence"/>
</dbReference>
<evidence type="ECO:0000313" key="4">
    <source>
        <dbReference type="Proteomes" id="UP001375240"/>
    </source>
</evidence>
<feature type="signal peptide" evidence="2">
    <location>
        <begin position="1"/>
        <end position="16"/>
    </location>
</feature>
<evidence type="ECO:0000256" key="1">
    <source>
        <dbReference type="SAM" id="MobiDB-lite"/>
    </source>
</evidence>
<dbReference type="AlphaFoldDB" id="A0AAV9VBS7"/>
<gene>
    <name evidence="3" type="ORF">TWF696_000467</name>
</gene>
<name>A0AAV9VBS7_9PEZI</name>
<evidence type="ECO:0000256" key="2">
    <source>
        <dbReference type="SAM" id="SignalP"/>
    </source>
</evidence>